<evidence type="ECO:0000259" key="2">
    <source>
        <dbReference type="Pfam" id="PF03407"/>
    </source>
</evidence>
<dbReference type="GeneID" id="106810525"/>
<proteinExistence type="predicted"/>
<organism evidence="3 4">
    <name type="scientific">Priapulus caudatus</name>
    <name type="common">Priapulid worm</name>
    <dbReference type="NCBI Taxonomy" id="37621"/>
    <lineage>
        <taxon>Eukaryota</taxon>
        <taxon>Metazoa</taxon>
        <taxon>Ecdysozoa</taxon>
        <taxon>Scalidophora</taxon>
        <taxon>Priapulida</taxon>
        <taxon>Priapulimorpha</taxon>
        <taxon>Priapulimorphida</taxon>
        <taxon>Priapulidae</taxon>
        <taxon>Priapulus</taxon>
    </lineage>
</organism>
<evidence type="ECO:0000313" key="4">
    <source>
        <dbReference type="RefSeq" id="XP_014669391.1"/>
    </source>
</evidence>
<keyword evidence="1" id="KW-0472">Membrane</keyword>
<sequence length="372" mass="41678">MPRHQPLHVTTFARRTGIRYTGSLLVGIILILVLLSVLLTSRRGGALPWRRDLLQVDNIINDGVYNYELGIHVSGAYLRRNATIGNVDSARELSRFLRKVRDVGARHGIVALTVANNANAPFVGNWLCGAALRMPDAMARVVVVVTDQPTYRRMLADWPSVHTALFRTDAALQYNLDRSGEQRYKFLLRRIEMLLSALQCNVDILVFDANTLWLKSPFALLSSSAYANSDIVASPTSRPHEPVADGFMLLRATTRLLDAWRTITANLQALQFHNSSQVAWAAYPASELAYLAQLIARGSDVTAPLSVAILPWDLFPDGTWYLKSQSERDYSGACVVVNNWNVGVKMKIDRVRALGYWYMQREGQRSTCPYVK</sequence>
<dbReference type="InterPro" id="IPR005069">
    <property type="entry name" value="Nucl-diP-sugar_transferase"/>
</dbReference>
<protein>
    <submittedName>
        <fullName evidence="4">Uncharacterized protein LOC106810525</fullName>
    </submittedName>
</protein>
<keyword evidence="1" id="KW-1133">Transmembrane helix</keyword>
<name>A0ABM1EB20_PRICU</name>
<dbReference type="InterPro" id="IPR052636">
    <property type="entry name" value="UDP-D-xylose:L-fucose_XylT"/>
</dbReference>
<dbReference type="PANTHER" id="PTHR47032">
    <property type="entry name" value="UDP-D-XYLOSE:L-FUCOSE ALPHA-1,3-D-XYLOSYLTRANSFERASE-RELATED"/>
    <property type="match status" value="1"/>
</dbReference>
<accession>A0ABM1EB20</accession>
<dbReference type="Proteomes" id="UP000695022">
    <property type="component" value="Unplaced"/>
</dbReference>
<dbReference type="Pfam" id="PF03407">
    <property type="entry name" value="Nucleotid_trans"/>
    <property type="match status" value="1"/>
</dbReference>
<feature type="domain" description="Nucleotide-diphospho-sugar transferase" evidence="2">
    <location>
        <begin position="138"/>
        <end position="350"/>
    </location>
</feature>
<evidence type="ECO:0000313" key="3">
    <source>
        <dbReference type="Proteomes" id="UP000695022"/>
    </source>
</evidence>
<dbReference type="PANTHER" id="PTHR47032:SF1">
    <property type="entry name" value="UDP-D-XYLOSE:L-FUCOSE ALPHA-1,3-D-XYLOSYLTRANSFERASE-RELATED"/>
    <property type="match status" value="1"/>
</dbReference>
<evidence type="ECO:0000256" key="1">
    <source>
        <dbReference type="SAM" id="Phobius"/>
    </source>
</evidence>
<keyword evidence="1" id="KW-0812">Transmembrane</keyword>
<reference evidence="4" key="1">
    <citation type="submission" date="2025-08" db="UniProtKB">
        <authorList>
            <consortium name="RefSeq"/>
        </authorList>
    </citation>
    <scope>IDENTIFICATION</scope>
</reference>
<feature type="transmembrane region" description="Helical" evidence="1">
    <location>
        <begin position="20"/>
        <end position="41"/>
    </location>
</feature>
<gene>
    <name evidence="4" type="primary">LOC106810525</name>
</gene>
<keyword evidence="3" id="KW-1185">Reference proteome</keyword>
<dbReference type="RefSeq" id="XP_014669391.1">
    <property type="nucleotide sequence ID" value="XM_014813905.1"/>
</dbReference>